<dbReference type="STRING" id="98403.A0A151GHY2"/>
<evidence type="ECO:0000256" key="7">
    <source>
        <dbReference type="ARBA" id="ARBA00023274"/>
    </source>
</evidence>
<evidence type="ECO:0000256" key="3">
    <source>
        <dbReference type="ARBA" id="ARBA00006256"/>
    </source>
</evidence>
<organism evidence="9 10">
    <name type="scientific">Drechmeria coniospora</name>
    <name type="common">Nematophagous fungus</name>
    <name type="synonym">Meria coniospora</name>
    <dbReference type="NCBI Taxonomy" id="98403"/>
    <lineage>
        <taxon>Eukaryota</taxon>
        <taxon>Fungi</taxon>
        <taxon>Dikarya</taxon>
        <taxon>Ascomycota</taxon>
        <taxon>Pezizomycotina</taxon>
        <taxon>Sordariomycetes</taxon>
        <taxon>Hypocreomycetidae</taxon>
        <taxon>Hypocreales</taxon>
        <taxon>Ophiocordycipitaceae</taxon>
        <taxon>Drechmeria</taxon>
    </lineage>
</organism>
<dbReference type="EMBL" id="LAYC01000002">
    <property type="protein sequence ID" value="KYK56679.1"/>
    <property type="molecule type" value="Genomic_DNA"/>
</dbReference>
<dbReference type="OrthoDB" id="69550at2759"/>
<gene>
    <name evidence="9" type="ORF">DCS_03681</name>
</gene>
<evidence type="ECO:0000256" key="2">
    <source>
        <dbReference type="ARBA" id="ARBA00004604"/>
    </source>
</evidence>
<keyword evidence="7" id="KW-0687">Ribonucleoprotein</keyword>
<dbReference type="PANTHER" id="PTHR28127:SF1">
    <property type="entry name" value="RIBOSOME ASSEMBLY PROTEIN 3"/>
    <property type="match status" value="1"/>
</dbReference>
<evidence type="ECO:0000256" key="4">
    <source>
        <dbReference type="ARBA" id="ARBA00015339"/>
    </source>
</evidence>
<comment type="subcellular location">
    <subcellularLocation>
        <location evidence="2">Nucleus</location>
        <location evidence="2">Nucleolus</location>
    </subcellularLocation>
</comment>
<keyword evidence="10" id="KW-1185">Reference proteome</keyword>
<keyword evidence="5" id="KW-0690">Ribosome biogenesis</keyword>
<comment type="function">
    <text evidence="1">Required for efficient biogenesis of the 60S ribosomal subunit.</text>
</comment>
<dbReference type="AlphaFoldDB" id="A0A151GHY2"/>
<evidence type="ECO:0000313" key="10">
    <source>
        <dbReference type="Proteomes" id="UP000076580"/>
    </source>
</evidence>
<dbReference type="GO" id="GO:0000027">
    <property type="term" value="P:ribosomal large subunit assembly"/>
    <property type="evidence" value="ECO:0007669"/>
    <property type="project" value="TreeGrafter"/>
</dbReference>
<dbReference type="Pfam" id="PF14615">
    <property type="entry name" value="Rsa3"/>
    <property type="match status" value="1"/>
</dbReference>
<name>A0A151GHY2_DRECN</name>
<evidence type="ECO:0000259" key="8">
    <source>
        <dbReference type="Pfam" id="PF14615"/>
    </source>
</evidence>
<dbReference type="PANTHER" id="PTHR28127">
    <property type="entry name" value="RIBOSOME ASSEMBLY PROTEIN 3"/>
    <property type="match status" value="1"/>
</dbReference>
<comment type="similarity">
    <text evidence="3">Belongs to the RSA3 family.</text>
</comment>
<proteinExistence type="inferred from homology"/>
<dbReference type="InterPro" id="IPR051898">
    <property type="entry name" value="Ribosome_Assembly_3"/>
</dbReference>
<dbReference type="GeneID" id="63716324"/>
<dbReference type="InParanoid" id="A0A151GHY2"/>
<dbReference type="InterPro" id="IPR028217">
    <property type="entry name" value="Rsa3_C"/>
</dbReference>
<dbReference type="GO" id="GO:0030687">
    <property type="term" value="C:preribosome, large subunit precursor"/>
    <property type="evidence" value="ECO:0007669"/>
    <property type="project" value="TreeGrafter"/>
</dbReference>
<reference evidence="9 10" key="1">
    <citation type="journal article" date="2016" name="Sci. Rep.">
        <title>Insights into Adaptations to a Near-Obligate Nematode Endoparasitic Lifestyle from the Finished Genome of Drechmeria coniospora.</title>
        <authorList>
            <person name="Zhang L."/>
            <person name="Zhou Z."/>
            <person name="Guo Q."/>
            <person name="Fokkens L."/>
            <person name="Miskei M."/>
            <person name="Pocsi I."/>
            <person name="Zhang W."/>
            <person name="Chen M."/>
            <person name="Wang L."/>
            <person name="Sun Y."/>
            <person name="Donzelli B.G."/>
            <person name="Gibson D.M."/>
            <person name="Nelson D.R."/>
            <person name="Luo J.G."/>
            <person name="Rep M."/>
            <person name="Liu H."/>
            <person name="Yang S."/>
            <person name="Wang J."/>
            <person name="Krasnoff S.B."/>
            <person name="Xu Y."/>
            <person name="Molnar I."/>
            <person name="Lin M."/>
        </authorList>
    </citation>
    <scope>NUCLEOTIDE SEQUENCE [LARGE SCALE GENOMIC DNA]</scope>
    <source>
        <strain evidence="9 10">ARSEF 6962</strain>
    </source>
</reference>
<accession>A0A151GHY2</accession>
<evidence type="ECO:0000313" key="9">
    <source>
        <dbReference type="EMBL" id="KYK56679.1"/>
    </source>
</evidence>
<protein>
    <recommendedName>
        <fullName evidence="4">Ribosome assembly protein 3</fullName>
    </recommendedName>
</protein>
<evidence type="ECO:0000256" key="5">
    <source>
        <dbReference type="ARBA" id="ARBA00022517"/>
    </source>
</evidence>
<evidence type="ECO:0000256" key="1">
    <source>
        <dbReference type="ARBA" id="ARBA00003035"/>
    </source>
</evidence>
<comment type="caution">
    <text evidence="9">The sequence shown here is derived from an EMBL/GenBank/DDBJ whole genome shotgun (WGS) entry which is preliminary data.</text>
</comment>
<evidence type="ECO:0000256" key="6">
    <source>
        <dbReference type="ARBA" id="ARBA00023242"/>
    </source>
</evidence>
<keyword evidence="6" id="KW-0539">Nucleus</keyword>
<feature type="domain" description="Ribosome-assembly protein 3 C-terminal" evidence="8">
    <location>
        <begin position="17"/>
        <end position="62"/>
    </location>
</feature>
<dbReference type="RefSeq" id="XP_040656031.1">
    <property type="nucleotide sequence ID" value="XM_040800998.1"/>
</dbReference>
<dbReference type="GO" id="GO:0005730">
    <property type="term" value="C:nucleolus"/>
    <property type="evidence" value="ECO:0007669"/>
    <property type="project" value="UniProtKB-SubCell"/>
</dbReference>
<dbReference type="Proteomes" id="UP000076580">
    <property type="component" value="Chromosome 02"/>
</dbReference>
<sequence length="83" mass="9125">MPPQSTDDGKSSLEAQFSSFYLQRTTAELSADLDHVRNADDFKGDSISFLVHALRQGTCQFSIEDKKRVVSDLSKAESRDAGA</sequence>